<dbReference type="AlphaFoldDB" id="A0AAD8Y4Y9"/>
<feature type="region of interest" description="Disordered" evidence="6">
    <location>
        <begin position="140"/>
        <end position="193"/>
    </location>
</feature>
<dbReference type="Gene3D" id="1.25.40.20">
    <property type="entry name" value="Ankyrin repeat-containing domain"/>
    <property type="match status" value="1"/>
</dbReference>
<keyword evidence="4" id="KW-0479">Metal-binding</keyword>
<dbReference type="GO" id="GO:0004842">
    <property type="term" value="F:ubiquitin-protein transferase activity"/>
    <property type="evidence" value="ECO:0007669"/>
    <property type="project" value="TreeGrafter"/>
</dbReference>
<comment type="caution">
    <text evidence="8">The sequence shown here is derived from an EMBL/GenBank/DDBJ whole genome shotgun (WGS) entry which is preliminary data.</text>
</comment>
<feature type="compositionally biased region" description="Low complexity" evidence="6">
    <location>
        <begin position="179"/>
        <end position="189"/>
    </location>
</feature>
<evidence type="ECO:0000256" key="4">
    <source>
        <dbReference type="PROSITE-ProRule" id="PRU00175"/>
    </source>
</evidence>
<keyword evidence="2 3" id="KW-0040">ANK repeat</keyword>
<dbReference type="InterPro" id="IPR002110">
    <property type="entry name" value="Ankyrin_rpt"/>
</dbReference>
<evidence type="ECO:0000259" key="7">
    <source>
        <dbReference type="PROSITE" id="PS50089"/>
    </source>
</evidence>
<evidence type="ECO:0000313" key="8">
    <source>
        <dbReference type="EMBL" id="KAK1739658.1"/>
    </source>
</evidence>
<reference evidence="8" key="1">
    <citation type="submission" date="2023-06" db="EMBL/GenBank/DDBJ databases">
        <title>Survivors Of The Sea: Transcriptome response of Skeletonema marinoi to long-term dormancy.</title>
        <authorList>
            <person name="Pinder M.I.M."/>
            <person name="Kourtchenko O."/>
            <person name="Robertson E.K."/>
            <person name="Larsson T."/>
            <person name="Maumus F."/>
            <person name="Osuna-Cruz C.M."/>
            <person name="Vancaester E."/>
            <person name="Stenow R."/>
            <person name="Vandepoele K."/>
            <person name="Ploug H."/>
            <person name="Bruchert V."/>
            <person name="Godhe A."/>
            <person name="Topel M."/>
        </authorList>
    </citation>
    <scope>NUCLEOTIDE SEQUENCE</scope>
    <source>
        <strain evidence="8">R05AC</strain>
    </source>
</reference>
<sequence length="340" mass="37709">MTSEISNHIALLKESFLLAAASGGRLLECQSLLELGADTEYVNDETNEDTPLLAACRNGHRAVVSLLLAHGADSTKCDRDKNTVLHIVADTTGDEALASLFCPNASALAHTTNDAGKTAIDIAVEREFSAFAEHLHHLCTNNDGNSESDNDTSHSSQSSSDTLPPHMSSLAIDDDGYDDSSSNYNSDSNAGEDSFDIAAIDDVQLEQQEEESNFTRQLQVQLYQAKYALSAVMKERDDLKAELSELQPLYREDDSFYSQKSLQELQAYERQVKTVLERIEKAKEHLEEEKLCVICRENPKEVLIMPCRHLCVCKECGNRVELTRCPLCREVIAERISVFS</sequence>
<dbReference type="GO" id="GO:0008270">
    <property type="term" value="F:zinc ion binding"/>
    <property type="evidence" value="ECO:0007669"/>
    <property type="project" value="UniProtKB-KW"/>
</dbReference>
<dbReference type="SUPFAM" id="SSF48403">
    <property type="entry name" value="Ankyrin repeat"/>
    <property type="match status" value="1"/>
</dbReference>
<name>A0AAD8Y4Y9_9STRA</name>
<evidence type="ECO:0000256" key="6">
    <source>
        <dbReference type="SAM" id="MobiDB-lite"/>
    </source>
</evidence>
<dbReference type="PROSITE" id="PS50088">
    <property type="entry name" value="ANK_REPEAT"/>
    <property type="match status" value="1"/>
</dbReference>
<dbReference type="Pfam" id="PF12796">
    <property type="entry name" value="Ank_2"/>
    <property type="match status" value="1"/>
</dbReference>
<dbReference type="EMBL" id="JATAAI010000017">
    <property type="protein sequence ID" value="KAK1739658.1"/>
    <property type="molecule type" value="Genomic_DNA"/>
</dbReference>
<dbReference type="PROSITE" id="PS50089">
    <property type="entry name" value="ZF_RING_2"/>
    <property type="match status" value="1"/>
</dbReference>
<keyword evidence="4" id="KW-0862">Zinc</keyword>
<dbReference type="InterPro" id="IPR036770">
    <property type="entry name" value="Ankyrin_rpt-contain_sf"/>
</dbReference>
<gene>
    <name evidence="8" type="ORF">QTG54_009417</name>
</gene>
<keyword evidence="1" id="KW-0677">Repeat</keyword>
<organism evidence="8 9">
    <name type="scientific">Skeletonema marinoi</name>
    <dbReference type="NCBI Taxonomy" id="267567"/>
    <lineage>
        <taxon>Eukaryota</taxon>
        <taxon>Sar</taxon>
        <taxon>Stramenopiles</taxon>
        <taxon>Ochrophyta</taxon>
        <taxon>Bacillariophyta</taxon>
        <taxon>Coscinodiscophyceae</taxon>
        <taxon>Thalassiosirophycidae</taxon>
        <taxon>Thalassiosirales</taxon>
        <taxon>Skeletonemataceae</taxon>
        <taxon>Skeletonema</taxon>
        <taxon>Skeletonema marinoi-dohrnii complex</taxon>
    </lineage>
</organism>
<keyword evidence="5" id="KW-0175">Coiled coil</keyword>
<protein>
    <submittedName>
        <fullName evidence="8">Ankyrin repeat domain-containing protein</fullName>
    </submittedName>
</protein>
<feature type="domain" description="RING-type" evidence="7">
    <location>
        <begin position="292"/>
        <end position="329"/>
    </location>
</feature>
<feature type="coiled-coil region" evidence="5">
    <location>
        <begin position="258"/>
        <end position="289"/>
    </location>
</feature>
<dbReference type="GO" id="GO:0085020">
    <property type="term" value="P:protein K6-linked ubiquitination"/>
    <property type="evidence" value="ECO:0007669"/>
    <property type="project" value="TreeGrafter"/>
</dbReference>
<evidence type="ECO:0000256" key="5">
    <source>
        <dbReference type="SAM" id="Coils"/>
    </source>
</evidence>
<dbReference type="PROSITE" id="PS50297">
    <property type="entry name" value="ANK_REP_REGION"/>
    <property type="match status" value="1"/>
</dbReference>
<dbReference type="Gene3D" id="3.30.40.10">
    <property type="entry name" value="Zinc/RING finger domain, C3HC4 (zinc finger)"/>
    <property type="match status" value="1"/>
</dbReference>
<keyword evidence="4" id="KW-0863">Zinc-finger</keyword>
<evidence type="ECO:0000313" key="9">
    <source>
        <dbReference type="Proteomes" id="UP001224775"/>
    </source>
</evidence>
<evidence type="ECO:0000256" key="2">
    <source>
        <dbReference type="ARBA" id="ARBA00023043"/>
    </source>
</evidence>
<dbReference type="Pfam" id="PF13920">
    <property type="entry name" value="zf-C3HC4_3"/>
    <property type="match status" value="1"/>
</dbReference>
<dbReference type="PANTHER" id="PTHR24171:SF8">
    <property type="entry name" value="BRCA1-ASSOCIATED RING DOMAIN PROTEIN 1"/>
    <property type="match status" value="1"/>
</dbReference>
<evidence type="ECO:0000256" key="3">
    <source>
        <dbReference type="PROSITE-ProRule" id="PRU00023"/>
    </source>
</evidence>
<evidence type="ECO:0000256" key="1">
    <source>
        <dbReference type="ARBA" id="ARBA00022737"/>
    </source>
</evidence>
<dbReference type="Proteomes" id="UP001224775">
    <property type="component" value="Unassembled WGS sequence"/>
</dbReference>
<keyword evidence="9" id="KW-1185">Reference proteome</keyword>
<dbReference type="CDD" id="cd16649">
    <property type="entry name" value="mRING-HC-C3HC5_CGRF1-like"/>
    <property type="match status" value="1"/>
</dbReference>
<dbReference type="InterPro" id="IPR001841">
    <property type="entry name" value="Znf_RING"/>
</dbReference>
<feature type="repeat" description="ANK" evidence="3">
    <location>
        <begin position="47"/>
        <end position="79"/>
    </location>
</feature>
<dbReference type="PANTHER" id="PTHR24171">
    <property type="entry name" value="ANKYRIN REPEAT DOMAIN-CONTAINING PROTEIN 39-RELATED"/>
    <property type="match status" value="1"/>
</dbReference>
<dbReference type="SUPFAM" id="SSF57850">
    <property type="entry name" value="RING/U-box"/>
    <property type="match status" value="1"/>
</dbReference>
<accession>A0AAD8Y4Y9</accession>
<proteinExistence type="predicted"/>
<dbReference type="SMART" id="SM00248">
    <property type="entry name" value="ANK"/>
    <property type="match status" value="4"/>
</dbReference>
<dbReference type="InterPro" id="IPR013083">
    <property type="entry name" value="Znf_RING/FYVE/PHD"/>
</dbReference>